<proteinExistence type="predicted"/>
<accession>A0A380CAF7</accession>
<dbReference type="AlphaFoldDB" id="A0A380CAF7"/>
<protein>
    <submittedName>
        <fullName evidence="1">Uncharacterized protein</fullName>
    </submittedName>
</protein>
<gene>
    <name evidence="1" type="ORF">NCTC12413_01065</name>
    <name evidence="2" type="ORF">NCTC12413_01783</name>
</gene>
<organism evidence="1 3">
    <name type="scientific">Staphylococcus arlettae</name>
    <dbReference type="NCBI Taxonomy" id="29378"/>
    <lineage>
        <taxon>Bacteria</taxon>
        <taxon>Bacillati</taxon>
        <taxon>Bacillota</taxon>
        <taxon>Bacilli</taxon>
        <taxon>Bacillales</taxon>
        <taxon>Staphylococcaceae</taxon>
        <taxon>Staphylococcus</taxon>
    </lineage>
</organism>
<dbReference type="EMBL" id="UGZE01000001">
    <property type="protein sequence ID" value="SUJ16715.1"/>
    <property type="molecule type" value="Genomic_DNA"/>
</dbReference>
<dbReference type="Proteomes" id="UP000254956">
    <property type="component" value="Unassembled WGS sequence"/>
</dbReference>
<dbReference type="RefSeq" id="WP_103388184.1">
    <property type="nucleotide sequence ID" value="NZ_PPQB01000010.1"/>
</dbReference>
<evidence type="ECO:0000313" key="2">
    <source>
        <dbReference type="EMBL" id="SUJ20872.1"/>
    </source>
</evidence>
<name>A0A380CAF7_9STAP</name>
<sequence length="120" mass="13847">MTKLYEKLQGNVYGTYTVCGYKFVQRGGKVWRDVLLVCECGVSKAMQPTLVARGKVYKCGCQNETGQNSKAIGLWEEEYEKQTLEQLECIDQLKRRKRERELAKLKSNITAMKSEKMQII</sequence>
<reference evidence="1 3" key="1">
    <citation type="submission" date="2018-06" db="EMBL/GenBank/DDBJ databases">
        <authorList>
            <consortium name="Pathogen Informatics"/>
            <person name="Doyle S."/>
        </authorList>
    </citation>
    <scope>NUCLEOTIDE SEQUENCE [LARGE SCALE GENOMIC DNA]</scope>
    <source>
        <strain evidence="1 3">NCTC12413</strain>
    </source>
</reference>
<evidence type="ECO:0000313" key="3">
    <source>
        <dbReference type="Proteomes" id="UP000254956"/>
    </source>
</evidence>
<dbReference type="EMBL" id="UGZE01000001">
    <property type="protein sequence ID" value="SUJ20872.1"/>
    <property type="molecule type" value="Genomic_DNA"/>
</dbReference>
<evidence type="ECO:0000313" key="1">
    <source>
        <dbReference type="EMBL" id="SUJ16715.1"/>
    </source>
</evidence>